<proteinExistence type="predicted"/>
<evidence type="ECO:0000256" key="1">
    <source>
        <dbReference type="SAM" id="Phobius"/>
    </source>
</evidence>
<name>A0A1J0VQD6_9NOCA</name>
<gene>
    <name evidence="2" type="ORF">BOX37_09615</name>
</gene>
<reference evidence="2" key="1">
    <citation type="submission" date="2016-11" db="EMBL/GenBank/DDBJ databases">
        <authorList>
            <person name="Jaros S."/>
            <person name="Januszkiewicz K."/>
            <person name="Wedrychowicz H."/>
        </authorList>
    </citation>
    <scope>NUCLEOTIDE SEQUENCE [LARGE SCALE GENOMIC DNA]</scope>
    <source>
        <strain evidence="2">Y48</strain>
    </source>
</reference>
<feature type="transmembrane region" description="Helical" evidence="1">
    <location>
        <begin position="20"/>
        <end position="40"/>
    </location>
</feature>
<protein>
    <submittedName>
        <fullName evidence="2">Uncharacterized protein</fullName>
    </submittedName>
</protein>
<dbReference type="Proteomes" id="UP000183810">
    <property type="component" value="Chromosome"/>
</dbReference>
<dbReference type="KEGG" id="nsl:BOX37_09615"/>
<keyword evidence="1" id="KW-1133">Transmembrane helix</keyword>
<keyword evidence="1" id="KW-0472">Membrane</keyword>
<sequence length="60" mass="6863">MVSELLRTARLAAAPTFDFFARYGVAAIHYWIICLFLGVGQSRLETRLSRHVAVRWQPIS</sequence>
<dbReference type="AlphaFoldDB" id="A0A1J0VQD6"/>
<keyword evidence="3" id="KW-1185">Reference proteome</keyword>
<keyword evidence="1" id="KW-0812">Transmembrane</keyword>
<accession>A0A1J0VQD6</accession>
<organism evidence="2 3">
    <name type="scientific">Nocardia mangyaensis</name>
    <dbReference type="NCBI Taxonomy" id="2213200"/>
    <lineage>
        <taxon>Bacteria</taxon>
        <taxon>Bacillati</taxon>
        <taxon>Actinomycetota</taxon>
        <taxon>Actinomycetes</taxon>
        <taxon>Mycobacteriales</taxon>
        <taxon>Nocardiaceae</taxon>
        <taxon>Nocardia</taxon>
    </lineage>
</organism>
<evidence type="ECO:0000313" key="2">
    <source>
        <dbReference type="EMBL" id="APE34175.1"/>
    </source>
</evidence>
<dbReference type="EMBL" id="CP018082">
    <property type="protein sequence ID" value="APE34175.1"/>
    <property type="molecule type" value="Genomic_DNA"/>
</dbReference>
<evidence type="ECO:0000313" key="3">
    <source>
        <dbReference type="Proteomes" id="UP000183810"/>
    </source>
</evidence>